<comment type="caution">
    <text evidence="1">The sequence shown here is derived from an EMBL/GenBank/DDBJ whole genome shotgun (WGS) entry which is preliminary data.</text>
</comment>
<dbReference type="EMBL" id="RBNI01016581">
    <property type="protein sequence ID" value="RUP07384.1"/>
    <property type="molecule type" value="Genomic_DNA"/>
</dbReference>
<accession>A0A433AXH9</accession>
<dbReference type="GO" id="GO:0007131">
    <property type="term" value="P:reciprocal meiotic recombination"/>
    <property type="evidence" value="ECO:0007669"/>
    <property type="project" value="InterPro"/>
</dbReference>
<dbReference type="OrthoDB" id="2447879at2759"/>
<evidence type="ECO:0000313" key="2">
    <source>
        <dbReference type="Proteomes" id="UP000268093"/>
    </source>
</evidence>
<evidence type="ECO:0000313" key="1">
    <source>
        <dbReference type="EMBL" id="RUP07384.1"/>
    </source>
</evidence>
<keyword evidence="2" id="KW-1185">Reference proteome</keyword>
<name>A0A433AXH9_9FUNG</name>
<proteinExistence type="predicted"/>
<dbReference type="Pfam" id="PF03525">
    <property type="entry name" value="Meiotic_rec114"/>
    <property type="match status" value="1"/>
</dbReference>
<gene>
    <name evidence="1" type="ORF">BC936DRAFT_140196</name>
</gene>
<dbReference type="Proteomes" id="UP000268093">
    <property type="component" value="Unassembled WGS sequence"/>
</dbReference>
<dbReference type="AlphaFoldDB" id="A0A433AXH9"/>
<protein>
    <submittedName>
        <fullName evidence="1">Uncharacterized protein</fullName>
    </submittedName>
</protein>
<organism evidence="1 2">
    <name type="scientific">Jimgerdemannia flammicorona</name>
    <dbReference type="NCBI Taxonomy" id="994334"/>
    <lineage>
        <taxon>Eukaryota</taxon>
        <taxon>Fungi</taxon>
        <taxon>Fungi incertae sedis</taxon>
        <taxon>Mucoromycota</taxon>
        <taxon>Mucoromycotina</taxon>
        <taxon>Endogonomycetes</taxon>
        <taxon>Endogonales</taxon>
        <taxon>Endogonaceae</taxon>
        <taxon>Jimgerdemannia</taxon>
    </lineage>
</organism>
<reference evidence="1 2" key="1">
    <citation type="journal article" date="2018" name="New Phytol.">
        <title>Phylogenomics of Endogonaceae and evolution of mycorrhizas within Mucoromycota.</title>
        <authorList>
            <person name="Chang Y."/>
            <person name="Desiro A."/>
            <person name="Na H."/>
            <person name="Sandor L."/>
            <person name="Lipzen A."/>
            <person name="Clum A."/>
            <person name="Barry K."/>
            <person name="Grigoriev I.V."/>
            <person name="Martin F.M."/>
            <person name="Stajich J.E."/>
            <person name="Smith M.E."/>
            <person name="Bonito G."/>
            <person name="Spatafora J.W."/>
        </authorList>
    </citation>
    <scope>NUCLEOTIDE SEQUENCE [LARGE SCALE GENOMIC DNA]</scope>
    <source>
        <strain evidence="1 2">GMNB39</strain>
    </source>
</reference>
<dbReference type="InterPro" id="IPR004354">
    <property type="entry name" value="Meiotic_Rec114"/>
</dbReference>
<sequence length="317" mass="33879">MATAFKWKIEKYSRCYPPEQHKQPAAATQSTWVHLSNRAIELCLDGISNVGTIPDGLVPQLKIVAEGQVVLELLSLSIEIVKVSRVKVMVKGPTMGFRYFPTASASNNQEARKFQIKFLTPEDCFASADVLGRYIPCKSIIGGIGSVGDTQLTQPGGSDLFSSASSSSQAADWTRSRVLPVPKVVDATGGALAGKGPVAGRVPAGVADNSSAVREPGRYGARSEMLPPRSVTSSAISSGVSVTARAMTKSQSFTTAAAISSHAHASMAQHQDPDIAMTVDANVSVFSIRVIDSRTARDEITILFRVSYPRKPIYYRC</sequence>